<name>A0AAE1E485_9GAST</name>
<dbReference type="EMBL" id="JAWDGP010001246">
    <property type="protein sequence ID" value="KAK3793442.1"/>
    <property type="molecule type" value="Genomic_DNA"/>
</dbReference>
<dbReference type="Proteomes" id="UP001283361">
    <property type="component" value="Unassembled WGS sequence"/>
</dbReference>
<protein>
    <submittedName>
        <fullName evidence="1">Uncharacterized protein</fullName>
    </submittedName>
</protein>
<proteinExistence type="predicted"/>
<evidence type="ECO:0000313" key="1">
    <source>
        <dbReference type="EMBL" id="KAK3793442.1"/>
    </source>
</evidence>
<comment type="caution">
    <text evidence="1">The sequence shown here is derived from an EMBL/GenBank/DDBJ whole genome shotgun (WGS) entry which is preliminary data.</text>
</comment>
<organism evidence="1 2">
    <name type="scientific">Elysia crispata</name>
    <name type="common">lettuce slug</name>
    <dbReference type="NCBI Taxonomy" id="231223"/>
    <lineage>
        <taxon>Eukaryota</taxon>
        <taxon>Metazoa</taxon>
        <taxon>Spiralia</taxon>
        <taxon>Lophotrochozoa</taxon>
        <taxon>Mollusca</taxon>
        <taxon>Gastropoda</taxon>
        <taxon>Heterobranchia</taxon>
        <taxon>Euthyneura</taxon>
        <taxon>Panpulmonata</taxon>
        <taxon>Sacoglossa</taxon>
        <taxon>Placobranchoidea</taxon>
        <taxon>Plakobranchidae</taxon>
        <taxon>Elysia</taxon>
    </lineage>
</organism>
<evidence type="ECO:0000313" key="2">
    <source>
        <dbReference type="Proteomes" id="UP001283361"/>
    </source>
</evidence>
<accession>A0AAE1E485</accession>
<sequence length="148" mass="17237">MRHVQGLYATAWPSRTIRWPQLPESSFLLRQLFLHPLSTSTRFHDDCGDNSDEEGDKCGENVEPHFHGVYKAAKRVTMGDKCTELFRLCQMRVTGRAYKKCFVLEFTCQNKQCAFFSTKLCDLPSLIVWTEVRREPRSRGIFKSKEPE</sequence>
<keyword evidence="2" id="KW-1185">Reference proteome</keyword>
<reference evidence="1" key="1">
    <citation type="journal article" date="2023" name="G3 (Bethesda)">
        <title>A reference genome for the long-term kleptoplast-retaining sea slug Elysia crispata morphotype clarki.</title>
        <authorList>
            <person name="Eastman K.E."/>
            <person name="Pendleton A.L."/>
            <person name="Shaikh M.A."/>
            <person name="Suttiyut T."/>
            <person name="Ogas R."/>
            <person name="Tomko P."/>
            <person name="Gavelis G."/>
            <person name="Widhalm J.R."/>
            <person name="Wisecaver J.H."/>
        </authorList>
    </citation>
    <scope>NUCLEOTIDE SEQUENCE</scope>
    <source>
        <strain evidence="1">ECLA1</strain>
    </source>
</reference>
<dbReference type="AlphaFoldDB" id="A0AAE1E485"/>
<gene>
    <name evidence="1" type="ORF">RRG08_018616</name>
</gene>